<reference evidence="1 2" key="1">
    <citation type="submission" date="2019-03" db="EMBL/GenBank/DDBJ databases">
        <title>First draft genome of Liparis tanakae, snailfish: a comprehensive survey of snailfish specific genes.</title>
        <authorList>
            <person name="Kim W."/>
            <person name="Song I."/>
            <person name="Jeong J.-H."/>
            <person name="Kim D."/>
            <person name="Kim S."/>
            <person name="Ryu S."/>
            <person name="Song J.Y."/>
            <person name="Lee S.K."/>
        </authorList>
    </citation>
    <scope>NUCLEOTIDE SEQUENCE [LARGE SCALE GENOMIC DNA]</scope>
    <source>
        <tissue evidence="1">Muscle</tissue>
    </source>
</reference>
<proteinExistence type="predicted"/>
<keyword evidence="2" id="KW-1185">Reference proteome</keyword>
<gene>
    <name evidence="1" type="ORF">EYF80_014465</name>
</gene>
<name>A0A4Z2IB39_9TELE</name>
<dbReference type="EMBL" id="SRLO01000105">
    <property type="protein sequence ID" value="TNN75228.1"/>
    <property type="molecule type" value="Genomic_DNA"/>
</dbReference>
<evidence type="ECO:0000313" key="2">
    <source>
        <dbReference type="Proteomes" id="UP000314294"/>
    </source>
</evidence>
<comment type="caution">
    <text evidence="1">The sequence shown here is derived from an EMBL/GenBank/DDBJ whole genome shotgun (WGS) entry which is preliminary data.</text>
</comment>
<organism evidence="1 2">
    <name type="scientific">Liparis tanakae</name>
    <name type="common">Tanaka's snailfish</name>
    <dbReference type="NCBI Taxonomy" id="230148"/>
    <lineage>
        <taxon>Eukaryota</taxon>
        <taxon>Metazoa</taxon>
        <taxon>Chordata</taxon>
        <taxon>Craniata</taxon>
        <taxon>Vertebrata</taxon>
        <taxon>Euteleostomi</taxon>
        <taxon>Actinopterygii</taxon>
        <taxon>Neopterygii</taxon>
        <taxon>Teleostei</taxon>
        <taxon>Neoteleostei</taxon>
        <taxon>Acanthomorphata</taxon>
        <taxon>Eupercaria</taxon>
        <taxon>Perciformes</taxon>
        <taxon>Cottioidei</taxon>
        <taxon>Cottales</taxon>
        <taxon>Liparidae</taxon>
        <taxon>Liparis</taxon>
    </lineage>
</organism>
<dbReference type="AlphaFoldDB" id="A0A4Z2IB39"/>
<protein>
    <submittedName>
        <fullName evidence="1">Uncharacterized protein</fullName>
    </submittedName>
</protein>
<accession>A0A4Z2IB39</accession>
<sequence length="145" mass="15852">MFQEQDSPPPVVFSSVSSSTSSLAHAGSDWNQSATELMSCATNRLTAFRTVVTVSPRVTTEVLRSRCSPQSSDQVRPLQEETARCFLQLCTEVKASGEAQMEKSIQATGCPELAESQQTKQSHWVEGEGKPLIKMSLLPLPRLPL</sequence>
<dbReference type="Proteomes" id="UP000314294">
    <property type="component" value="Unassembled WGS sequence"/>
</dbReference>
<evidence type="ECO:0000313" key="1">
    <source>
        <dbReference type="EMBL" id="TNN75228.1"/>
    </source>
</evidence>